<organism evidence="2 3">
    <name type="scientific">Pleurotus eryngii</name>
    <name type="common">Boletus of the steppes</name>
    <dbReference type="NCBI Taxonomy" id="5323"/>
    <lineage>
        <taxon>Eukaryota</taxon>
        <taxon>Fungi</taxon>
        <taxon>Dikarya</taxon>
        <taxon>Basidiomycota</taxon>
        <taxon>Agaricomycotina</taxon>
        <taxon>Agaricomycetes</taxon>
        <taxon>Agaricomycetidae</taxon>
        <taxon>Agaricales</taxon>
        <taxon>Pleurotineae</taxon>
        <taxon>Pleurotaceae</taxon>
        <taxon>Pleurotus</taxon>
    </lineage>
</organism>
<sequence>MTNRWCLFGLPLVVFDDLVHHHVGLPDLLPYYRTPPRTLSPSKMFSGSVECVLVWDREDCLRFIQHDFYELDARIIEPNENDDAHTVIDVVCKTVAPLALDRRHAAIDRSLSRDDLIDEFTQPLAQLIRRRASTPAENHISLCVLMLHLDVRPWVPHDGQNSYIFNVRRTATDRIPSHPSSSNPFLFQLYWWFTDGGNGLEGFESRAASAKEGQSQVTGDHRISYRDSYPIIAPFIILLPTDYVVVVATFKGHFVTFCKASTICLVRGGRILAHNTTSTPLVLASIFPLEFQESDSHHVVAWKDGTARRFEL</sequence>
<accession>A0A9P6DDB3</accession>
<comment type="caution">
    <text evidence="2">The sequence shown here is derived from an EMBL/GenBank/DDBJ whole genome shotgun (WGS) entry which is preliminary data.</text>
</comment>
<dbReference type="Proteomes" id="UP000807025">
    <property type="component" value="Unassembled WGS sequence"/>
</dbReference>
<evidence type="ECO:0000256" key="1">
    <source>
        <dbReference type="SAM" id="SignalP"/>
    </source>
</evidence>
<keyword evidence="1" id="KW-0732">Signal</keyword>
<evidence type="ECO:0000313" key="3">
    <source>
        <dbReference type="Proteomes" id="UP000807025"/>
    </source>
</evidence>
<evidence type="ECO:0000313" key="2">
    <source>
        <dbReference type="EMBL" id="KAF9491678.1"/>
    </source>
</evidence>
<name>A0A9P6DDB3_PLEER</name>
<protein>
    <submittedName>
        <fullName evidence="2">Uncharacterized protein</fullName>
    </submittedName>
</protein>
<reference evidence="2" key="1">
    <citation type="submission" date="2020-11" db="EMBL/GenBank/DDBJ databases">
        <authorList>
            <consortium name="DOE Joint Genome Institute"/>
            <person name="Ahrendt S."/>
            <person name="Riley R."/>
            <person name="Andreopoulos W."/>
            <person name="Labutti K."/>
            <person name="Pangilinan J."/>
            <person name="Ruiz-Duenas F.J."/>
            <person name="Barrasa J.M."/>
            <person name="Sanchez-Garcia M."/>
            <person name="Camarero S."/>
            <person name="Miyauchi S."/>
            <person name="Serrano A."/>
            <person name="Linde D."/>
            <person name="Babiker R."/>
            <person name="Drula E."/>
            <person name="Ayuso-Fernandez I."/>
            <person name="Pacheco R."/>
            <person name="Padilla G."/>
            <person name="Ferreira P."/>
            <person name="Barriuso J."/>
            <person name="Kellner H."/>
            <person name="Castanera R."/>
            <person name="Alfaro M."/>
            <person name="Ramirez L."/>
            <person name="Pisabarro A.G."/>
            <person name="Kuo A."/>
            <person name="Tritt A."/>
            <person name="Lipzen A."/>
            <person name="He G."/>
            <person name="Yan M."/>
            <person name="Ng V."/>
            <person name="Cullen D."/>
            <person name="Martin F."/>
            <person name="Rosso M.-N."/>
            <person name="Henrissat B."/>
            <person name="Hibbett D."/>
            <person name="Martinez A.T."/>
            <person name="Grigoriev I.V."/>
        </authorList>
    </citation>
    <scope>NUCLEOTIDE SEQUENCE</scope>
    <source>
        <strain evidence="2">ATCC 90797</strain>
    </source>
</reference>
<gene>
    <name evidence="2" type="ORF">BDN71DRAFT_1510154</name>
</gene>
<proteinExistence type="predicted"/>
<dbReference type="AlphaFoldDB" id="A0A9P6DDB3"/>
<dbReference type="EMBL" id="MU154614">
    <property type="protein sequence ID" value="KAF9491678.1"/>
    <property type="molecule type" value="Genomic_DNA"/>
</dbReference>
<feature type="chain" id="PRO_5040267497" evidence="1">
    <location>
        <begin position="22"/>
        <end position="312"/>
    </location>
</feature>
<keyword evidence="3" id="KW-1185">Reference proteome</keyword>
<feature type="signal peptide" evidence="1">
    <location>
        <begin position="1"/>
        <end position="21"/>
    </location>
</feature>